<evidence type="ECO:0000313" key="4">
    <source>
        <dbReference type="Proteomes" id="UP000782843"/>
    </source>
</evidence>
<name>A0A955L2R7_9BACT</name>
<organism evidence="3 4">
    <name type="scientific">Candidatus Dojkabacteria bacterium</name>
    <dbReference type="NCBI Taxonomy" id="2099670"/>
    <lineage>
        <taxon>Bacteria</taxon>
        <taxon>Candidatus Dojkabacteria</taxon>
    </lineage>
</organism>
<evidence type="ECO:0000256" key="1">
    <source>
        <dbReference type="SAM" id="Phobius"/>
    </source>
</evidence>
<keyword evidence="1" id="KW-0472">Membrane</keyword>
<protein>
    <recommendedName>
        <fullName evidence="2">LiaF transmembrane domain-containing protein</fullName>
    </recommendedName>
</protein>
<gene>
    <name evidence="3" type="ORF">KC660_00360</name>
</gene>
<evidence type="ECO:0000313" key="3">
    <source>
        <dbReference type="EMBL" id="MCA9381845.1"/>
    </source>
</evidence>
<feature type="transmembrane region" description="Helical" evidence="1">
    <location>
        <begin position="7"/>
        <end position="29"/>
    </location>
</feature>
<accession>A0A955L2R7</accession>
<feature type="transmembrane region" description="Helical" evidence="1">
    <location>
        <begin position="62"/>
        <end position="80"/>
    </location>
</feature>
<dbReference type="InterPro" id="IPR054331">
    <property type="entry name" value="LiaF_TM"/>
</dbReference>
<dbReference type="AlphaFoldDB" id="A0A955L2R7"/>
<dbReference type="PANTHER" id="PTHR40763:SF5">
    <property type="entry name" value="MEMBRANE PROTEIN"/>
    <property type="match status" value="1"/>
</dbReference>
<dbReference type="EMBL" id="JAGQLG010000012">
    <property type="protein sequence ID" value="MCA9381845.1"/>
    <property type="molecule type" value="Genomic_DNA"/>
</dbReference>
<dbReference type="PANTHER" id="PTHR40763">
    <property type="entry name" value="MEMBRANE PROTEIN-RELATED"/>
    <property type="match status" value="1"/>
</dbReference>
<evidence type="ECO:0000259" key="2">
    <source>
        <dbReference type="Pfam" id="PF22570"/>
    </source>
</evidence>
<keyword evidence="1" id="KW-0812">Transmembrane</keyword>
<dbReference type="Pfam" id="PF22570">
    <property type="entry name" value="LiaF-TM"/>
    <property type="match status" value="1"/>
</dbReference>
<reference evidence="3" key="1">
    <citation type="submission" date="2020-04" db="EMBL/GenBank/DDBJ databases">
        <authorList>
            <person name="Zhang T."/>
        </authorList>
    </citation>
    <scope>NUCLEOTIDE SEQUENCE</scope>
    <source>
        <strain evidence="3">HKST-UBA10</strain>
    </source>
</reference>
<proteinExistence type="predicted"/>
<sequence length="224" mass="24755">MKNFSSARLITATIIILMGLGFLLVNFGVVSNNDWFQIYKLWPLVLIILGVKTLFDRNYGASLSFFFWGAMFLASTFLGWEIWSKIWPLVIVWVGLTILFEKALPQGHSSEATEVMKDRIEQSTLFNGTNIKVKSDSFKGGKVDTVFGGLELDLRDVKVDENGATLEVNAIFGGAEIYVNENQRVQASGTGVFGGWDNHFKTSNEGPVLTIKGSGVFGGVEIRN</sequence>
<dbReference type="Proteomes" id="UP000782843">
    <property type="component" value="Unassembled WGS sequence"/>
</dbReference>
<reference evidence="3" key="2">
    <citation type="journal article" date="2021" name="Microbiome">
        <title>Successional dynamics and alternative stable states in a saline activated sludge microbial community over 9 years.</title>
        <authorList>
            <person name="Wang Y."/>
            <person name="Ye J."/>
            <person name="Ju F."/>
            <person name="Liu L."/>
            <person name="Boyd J.A."/>
            <person name="Deng Y."/>
            <person name="Parks D.H."/>
            <person name="Jiang X."/>
            <person name="Yin X."/>
            <person name="Woodcroft B.J."/>
            <person name="Tyson G.W."/>
            <person name="Hugenholtz P."/>
            <person name="Polz M.F."/>
            <person name="Zhang T."/>
        </authorList>
    </citation>
    <scope>NUCLEOTIDE SEQUENCE</scope>
    <source>
        <strain evidence="3">HKST-UBA10</strain>
    </source>
</reference>
<comment type="caution">
    <text evidence="3">The sequence shown here is derived from an EMBL/GenBank/DDBJ whole genome shotgun (WGS) entry which is preliminary data.</text>
</comment>
<feature type="transmembrane region" description="Helical" evidence="1">
    <location>
        <begin position="35"/>
        <end position="55"/>
    </location>
</feature>
<keyword evidence="1" id="KW-1133">Transmembrane helix</keyword>
<feature type="domain" description="LiaF transmembrane" evidence="2">
    <location>
        <begin position="11"/>
        <end position="102"/>
    </location>
</feature>